<evidence type="ECO:0000313" key="2">
    <source>
        <dbReference type="Proteomes" id="UP000579153"/>
    </source>
</evidence>
<comment type="caution">
    <text evidence="1">The sequence shown here is derived from an EMBL/GenBank/DDBJ whole genome shotgun (WGS) entry which is preliminary data.</text>
</comment>
<dbReference type="AlphaFoldDB" id="A0A7W9LGG7"/>
<dbReference type="EMBL" id="JACHMB010000001">
    <property type="protein sequence ID" value="MBB5782860.1"/>
    <property type="molecule type" value="Genomic_DNA"/>
</dbReference>
<sequence length="440" mass="47729">MHGDFSNITFSPERGYSAVFDLQGRIGLDADRNEQTAILLHQLRGALADLMGPHAGPAGPGLGFAIGDPAVADFTIGAGRYYVNGIGVENPAETTYARQPHAVLDAGGADRLPKGRYLAYLKVWERHVTEVEDPALHEPALGPHHPDTSSRAQVVWQVRAVPVPAGDVPVETWVADWIAEAASAEHRGVLQVRATRPHEADDDPCTAPSDAGYTGENQLYRVEIRSGGTAREGASFAWSRDNGSVIYPVQASDGPVVQVSGLGRDRHTTLEVGQWVEAVDDAVSLRRELGRPRPAAPLRQVVDVDVDLSTVTLDAPPPAIDRRRHPYLRRWDHTPPGKSPDGAVPVTEAQAARKDAGWIPLERGVEVRFLAGERGNPHRYRTGDYWVFPARRTLGDVIWPHPQGRGPHGVAYHYAPLAVVEGDGVTGWRTSFALPLTHGL</sequence>
<accession>A0A7W9LGG7</accession>
<dbReference type="Pfam" id="PF20129">
    <property type="entry name" value="DUF6519"/>
    <property type="match status" value="2"/>
</dbReference>
<name>A0A7W9LGG7_9ACTN</name>
<gene>
    <name evidence="1" type="ORF">HD596_009616</name>
</gene>
<evidence type="ECO:0000313" key="1">
    <source>
        <dbReference type="EMBL" id="MBB5782860.1"/>
    </source>
</evidence>
<reference evidence="1 2" key="1">
    <citation type="submission" date="2020-08" db="EMBL/GenBank/DDBJ databases">
        <title>Sequencing the genomes of 1000 actinobacteria strains.</title>
        <authorList>
            <person name="Klenk H.-P."/>
        </authorList>
    </citation>
    <scope>NUCLEOTIDE SEQUENCE [LARGE SCALE GENOMIC DNA]</scope>
    <source>
        <strain evidence="1 2">DSM 45507</strain>
    </source>
</reference>
<proteinExistence type="predicted"/>
<dbReference type="InterPro" id="IPR045392">
    <property type="entry name" value="DUF6519"/>
</dbReference>
<dbReference type="Proteomes" id="UP000579153">
    <property type="component" value="Unassembled WGS sequence"/>
</dbReference>
<dbReference type="RefSeq" id="WP_185075877.1">
    <property type="nucleotide sequence ID" value="NZ_JACHMB010000001.1"/>
</dbReference>
<keyword evidence="2" id="KW-1185">Reference proteome</keyword>
<protein>
    <submittedName>
        <fullName evidence="1">Uncharacterized protein</fullName>
    </submittedName>
</protein>
<organism evidence="1 2">
    <name type="scientific">Nonomuraea jabiensis</name>
    <dbReference type="NCBI Taxonomy" id="882448"/>
    <lineage>
        <taxon>Bacteria</taxon>
        <taxon>Bacillati</taxon>
        <taxon>Actinomycetota</taxon>
        <taxon>Actinomycetes</taxon>
        <taxon>Streptosporangiales</taxon>
        <taxon>Streptosporangiaceae</taxon>
        <taxon>Nonomuraea</taxon>
    </lineage>
</organism>